<dbReference type="PANTHER" id="PTHR30349">
    <property type="entry name" value="PHAGE INTEGRASE-RELATED"/>
    <property type="match status" value="1"/>
</dbReference>
<evidence type="ECO:0000256" key="3">
    <source>
        <dbReference type="ARBA" id="ARBA00022618"/>
    </source>
</evidence>
<organism evidence="11">
    <name type="scientific">hydrothermal vent metagenome</name>
    <dbReference type="NCBI Taxonomy" id="652676"/>
    <lineage>
        <taxon>unclassified sequences</taxon>
        <taxon>metagenomes</taxon>
        <taxon>ecological metagenomes</taxon>
    </lineage>
</organism>
<keyword evidence="8" id="KW-0131">Cell cycle</keyword>
<evidence type="ECO:0000256" key="1">
    <source>
        <dbReference type="ARBA" id="ARBA00004496"/>
    </source>
</evidence>
<keyword evidence="3" id="KW-0132">Cell division</keyword>
<dbReference type="HAMAP" id="MF_01808">
    <property type="entry name" value="Recomb_XerC_XerD"/>
    <property type="match status" value="1"/>
</dbReference>
<accession>A0A3B1CUM3</accession>
<keyword evidence="2" id="KW-0963">Cytoplasm</keyword>
<dbReference type="InterPro" id="IPR010998">
    <property type="entry name" value="Integrase_recombinase_N"/>
</dbReference>
<dbReference type="SUPFAM" id="SSF56349">
    <property type="entry name" value="DNA breaking-rejoining enzymes"/>
    <property type="match status" value="1"/>
</dbReference>
<dbReference type="Pfam" id="PF02899">
    <property type="entry name" value="Phage_int_SAM_1"/>
    <property type="match status" value="1"/>
</dbReference>
<evidence type="ECO:0000313" key="11">
    <source>
        <dbReference type="EMBL" id="VAX22825.1"/>
    </source>
</evidence>
<dbReference type="PROSITE" id="PS51898">
    <property type="entry name" value="TYR_RECOMBINASE"/>
    <property type="match status" value="1"/>
</dbReference>
<dbReference type="InterPro" id="IPR002104">
    <property type="entry name" value="Integrase_catalytic"/>
</dbReference>
<dbReference type="GO" id="GO:0007059">
    <property type="term" value="P:chromosome segregation"/>
    <property type="evidence" value="ECO:0007669"/>
    <property type="project" value="UniProtKB-KW"/>
</dbReference>
<keyword evidence="7" id="KW-0233">DNA recombination</keyword>
<keyword evidence="4" id="KW-0159">Chromosome partition</keyword>
<dbReference type="GO" id="GO:0003677">
    <property type="term" value="F:DNA binding"/>
    <property type="evidence" value="ECO:0007669"/>
    <property type="project" value="UniProtKB-KW"/>
</dbReference>
<evidence type="ECO:0000256" key="8">
    <source>
        <dbReference type="ARBA" id="ARBA00023306"/>
    </source>
</evidence>
<feature type="domain" description="Core-binding (CB)" evidence="10">
    <location>
        <begin position="26"/>
        <end position="119"/>
    </location>
</feature>
<proteinExistence type="inferred from homology"/>
<dbReference type="InterPro" id="IPR044068">
    <property type="entry name" value="CB"/>
</dbReference>
<dbReference type="PANTHER" id="PTHR30349:SF77">
    <property type="entry name" value="TYROSINE RECOMBINASE XERC"/>
    <property type="match status" value="1"/>
</dbReference>
<evidence type="ECO:0000256" key="5">
    <source>
        <dbReference type="ARBA" id="ARBA00022908"/>
    </source>
</evidence>
<dbReference type="GO" id="GO:0051301">
    <property type="term" value="P:cell division"/>
    <property type="evidence" value="ECO:0007669"/>
    <property type="project" value="UniProtKB-KW"/>
</dbReference>
<gene>
    <name evidence="11" type="ORF">MNBD_NITROSPINAE03-15</name>
</gene>
<feature type="domain" description="Tyr recombinase" evidence="9">
    <location>
        <begin position="140"/>
        <end position="322"/>
    </location>
</feature>
<dbReference type="Pfam" id="PF00589">
    <property type="entry name" value="Phage_integrase"/>
    <property type="match status" value="1"/>
</dbReference>
<dbReference type="EMBL" id="UOGB01000252">
    <property type="protein sequence ID" value="VAX22825.1"/>
    <property type="molecule type" value="Genomic_DNA"/>
</dbReference>
<evidence type="ECO:0000256" key="6">
    <source>
        <dbReference type="ARBA" id="ARBA00023125"/>
    </source>
</evidence>
<protein>
    <submittedName>
        <fullName evidence="11">Site-specific tyrosine recombinase XerC</fullName>
    </submittedName>
</protein>
<dbReference type="NCBIfam" id="NF001399">
    <property type="entry name" value="PRK00283.1"/>
    <property type="match status" value="1"/>
</dbReference>
<dbReference type="PROSITE" id="PS51900">
    <property type="entry name" value="CB"/>
    <property type="match status" value="1"/>
</dbReference>
<dbReference type="GO" id="GO:0006310">
    <property type="term" value="P:DNA recombination"/>
    <property type="evidence" value="ECO:0007669"/>
    <property type="project" value="UniProtKB-KW"/>
</dbReference>
<dbReference type="GO" id="GO:0005737">
    <property type="term" value="C:cytoplasm"/>
    <property type="evidence" value="ECO:0007669"/>
    <property type="project" value="UniProtKB-SubCell"/>
</dbReference>
<dbReference type="InterPro" id="IPR011010">
    <property type="entry name" value="DNA_brk_join_enz"/>
</dbReference>
<evidence type="ECO:0000259" key="10">
    <source>
        <dbReference type="PROSITE" id="PS51900"/>
    </source>
</evidence>
<evidence type="ECO:0000256" key="2">
    <source>
        <dbReference type="ARBA" id="ARBA00022490"/>
    </source>
</evidence>
<dbReference type="InterPro" id="IPR013762">
    <property type="entry name" value="Integrase-like_cat_sf"/>
</dbReference>
<dbReference type="GO" id="GO:0015074">
    <property type="term" value="P:DNA integration"/>
    <property type="evidence" value="ECO:0007669"/>
    <property type="project" value="UniProtKB-KW"/>
</dbReference>
<keyword evidence="5" id="KW-0229">DNA integration</keyword>
<dbReference type="InterPro" id="IPR004107">
    <property type="entry name" value="Integrase_SAM-like_N"/>
</dbReference>
<evidence type="ECO:0000256" key="7">
    <source>
        <dbReference type="ARBA" id="ARBA00023172"/>
    </source>
</evidence>
<dbReference type="Gene3D" id="1.10.150.130">
    <property type="match status" value="1"/>
</dbReference>
<sequence length="336" mass="37839">MRQKLVGVGIFIAPYICMEKTVLKPEPEKALIEEFIDYLRVEKNASTHTIRAYTTDLGQFFRFLRDVKAWDGQSGTDQLKAIDRPIIRAFVGRLYQEKYSPAAMERKLSTLRAFFRRGVQTGVLERNPGKDVDLPSKPKLLPDFLAIGEATALVEAPGEDDPSCLRDSAILELLYATGMRSSEMACLSVADIDFDRGFITVKGKGKKERLAPFGLKAGGALRRLLDETRRSEVDRRGTPVFLNREKKRLSSRSIHSIVKKYAKKAGLDRPVAPHRLRHTFATHLLDGGADLRAIQEMLGHSSLSTTQKYTHVSLSRLMEVYDDTHPRAALIKEKKL</sequence>
<dbReference type="InterPro" id="IPR023009">
    <property type="entry name" value="Tyrosine_recombinase_XerC/XerD"/>
</dbReference>
<evidence type="ECO:0000259" key="9">
    <source>
        <dbReference type="PROSITE" id="PS51898"/>
    </source>
</evidence>
<name>A0A3B1CUM3_9ZZZZ</name>
<dbReference type="Gene3D" id="1.10.443.10">
    <property type="entry name" value="Intergrase catalytic core"/>
    <property type="match status" value="1"/>
</dbReference>
<evidence type="ECO:0000256" key="4">
    <source>
        <dbReference type="ARBA" id="ARBA00022829"/>
    </source>
</evidence>
<dbReference type="InterPro" id="IPR050090">
    <property type="entry name" value="Tyrosine_recombinase_XerCD"/>
</dbReference>
<dbReference type="AlphaFoldDB" id="A0A3B1CUM3"/>
<comment type="subcellular location">
    <subcellularLocation>
        <location evidence="1">Cytoplasm</location>
    </subcellularLocation>
</comment>
<reference evidence="11" key="1">
    <citation type="submission" date="2018-06" db="EMBL/GenBank/DDBJ databases">
        <authorList>
            <person name="Zhirakovskaya E."/>
        </authorList>
    </citation>
    <scope>NUCLEOTIDE SEQUENCE</scope>
</reference>
<keyword evidence="6" id="KW-0238">DNA-binding</keyword>
<dbReference type="CDD" id="cd00798">
    <property type="entry name" value="INT_XerDC_C"/>
    <property type="match status" value="1"/>
</dbReference>